<dbReference type="PROSITE" id="PS51191">
    <property type="entry name" value="FEMABX"/>
    <property type="match status" value="1"/>
</dbReference>
<dbReference type="PANTHER" id="PTHR36174:SF1">
    <property type="entry name" value="LIPID II:GLYCINE GLYCYLTRANSFERASE"/>
    <property type="match status" value="1"/>
</dbReference>
<dbReference type="PANTHER" id="PTHR36174">
    <property type="entry name" value="LIPID II:GLYCINE GLYCYLTRANSFERASE"/>
    <property type="match status" value="1"/>
</dbReference>
<dbReference type="GeneID" id="24829777"/>
<dbReference type="EMBL" id="CP009516">
    <property type="protein sequence ID" value="AKB77116.1"/>
    <property type="molecule type" value="Genomic_DNA"/>
</dbReference>
<dbReference type="SUPFAM" id="SSF55729">
    <property type="entry name" value="Acyl-CoA N-acyltransferases (Nat)"/>
    <property type="match status" value="2"/>
</dbReference>
<name>A0A0E3S8X7_9EURY</name>
<dbReference type="InterPro" id="IPR038740">
    <property type="entry name" value="BioF2-like_GNAT_dom"/>
</dbReference>
<sequence>MYITSDIDDQKWDEYVKNHPFGNIFQTTSMYYVYEKTKNYFPIKLCAVNEITGKIEGVLNGVTICEMTGLLGKTLLGEFSTRSIIEGGPLVSGNSIDCISKMVIEYDKKVQKKSVYTETWNFNDMKSLLDKVENYDYENHLNFIINLELLEEDLWRQLHRSRRRNINKAIREGIVIEEINHRKMIPVFYDLVKETYKRARIPLADISLFESAFDQLVPKNMVKFFLAKHDDIYLSSIAVLTYNHTIFAWYAGTSNNALSLFPNDYLVWHVLKWGIENNYKLFDFGGAGKPDVEYGPREFKRRFGGKLVNYGRHVHIHSPLKKKITDYGLKVYQKIHL</sequence>
<dbReference type="STRING" id="1434110.MSHOH_0633"/>
<dbReference type="GO" id="GO:0008360">
    <property type="term" value="P:regulation of cell shape"/>
    <property type="evidence" value="ECO:0007669"/>
    <property type="project" value="UniProtKB-KW"/>
</dbReference>
<evidence type="ECO:0000256" key="4">
    <source>
        <dbReference type="ARBA" id="ARBA00022984"/>
    </source>
</evidence>
<evidence type="ECO:0000256" key="3">
    <source>
        <dbReference type="ARBA" id="ARBA00022960"/>
    </source>
</evidence>
<dbReference type="PATRIC" id="fig|1434110.4.peg.769"/>
<evidence type="ECO:0000256" key="1">
    <source>
        <dbReference type="ARBA" id="ARBA00009943"/>
    </source>
</evidence>
<dbReference type="HOGENOM" id="CLU_817877_0_0_2"/>
<protein>
    <submittedName>
        <fullName evidence="8">FemAB-related protein, PEP-CTERM system-associated</fullName>
    </submittedName>
</protein>
<evidence type="ECO:0000256" key="5">
    <source>
        <dbReference type="ARBA" id="ARBA00023315"/>
    </source>
</evidence>
<keyword evidence="4" id="KW-0573">Peptidoglycan synthesis</keyword>
<dbReference type="InterPro" id="IPR003447">
    <property type="entry name" value="FEMABX"/>
</dbReference>
<dbReference type="RefSeq" id="WP_048137360.1">
    <property type="nucleotide sequence ID" value="NZ_CP009516.1"/>
</dbReference>
<evidence type="ECO:0000313" key="8">
    <source>
        <dbReference type="EMBL" id="AKB77116.1"/>
    </source>
</evidence>
<keyword evidence="9" id="KW-1185">Reference proteome</keyword>
<dbReference type="InterPro" id="IPR050644">
    <property type="entry name" value="PG_Glycine_Bridge_Synth"/>
</dbReference>
<dbReference type="GO" id="GO:0016755">
    <property type="term" value="F:aminoacyltransferase activity"/>
    <property type="evidence" value="ECO:0007669"/>
    <property type="project" value="InterPro"/>
</dbReference>
<gene>
    <name evidence="8" type="ORF">MSHOH_0633</name>
</gene>
<dbReference type="Gene3D" id="3.40.630.30">
    <property type="match status" value="1"/>
</dbReference>
<comment type="similarity">
    <text evidence="1">Belongs to the FemABX family.</text>
</comment>
<dbReference type="Proteomes" id="UP000033101">
    <property type="component" value="Chromosome"/>
</dbReference>
<dbReference type="KEGG" id="mhor:MSHOH_0633"/>
<evidence type="ECO:0000256" key="6">
    <source>
        <dbReference type="ARBA" id="ARBA00023316"/>
    </source>
</evidence>
<keyword evidence="6" id="KW-0961">Cell wall biogenesis/degradation</keyword>
<keyword evidence="2" id="KW-0808">Transferase</keyword>
<dbReference type="AlphaFoldDB" id="A0A0E3S8X7"/>
<dbReference type="InterPro" id="IPR016181">
    <property type="entry name" value="Acyl_CoA_acyltransferase"/>
</dbReference>
<evidence type="ECO:0000256" key="2">
    <source>
        <dbReference type="ARBA" id="ARBA00022679"/>
    </source>
</evidence>
<accession>A0A0E3S8X7</accession>
<reference evidence="8 9" key="1">
    <citation type="submission" date="2014-07" db="EMBL/GenBank/DDBJ databases">
        <title>Methanogenic archaea and the global carbon cycle.</title>
        <authorList>
            <person name="Henriksen J.R."/>
            <person name="Luke J."/>
            <person name="Reinhart S."/>
            <person name="Benedict M.N."/>
            <person name="Youngblut N.D."/>
            <person name="Metcalf M.E."/>
            <person name="Whitaker R.J."/>
            <person name="Metcalf W.W."/>
        </authorList>
    </citation>
    <scope>NUCLEOTIDE SEQUENCE [LARGE SCALE GENOMIC DNA]</scope>
    <source>
        <strain evidence="8 9">HB-1</strain>
    </source>
</reference>
<dbReference type="Pfam" id="PF13480">
    <property type="entry name" value="Acetyltransf_6"/>
    <property type="match status" value="1"/>
</dbReference>
<evidence type="ECO:0000259" key="7">
    <source>
        <dbReference type="Pfam" id="PF13480"/>
    </source>
</evidence>
<dbReference type="GO" id="GO:0044038">
    <property type="term" value="P:cell wall macromolecule biosynthetic process"/>
    <property type="evidence" value="ECO:0007669"/>
    <property type="project" value="InterPro"/>
</dbReference>
<evidence type="ECO:0000313" key="9">
    <source>
        <dbReference type="Proteomes" id="UP000033101"/>
    </source>
</evidence>
<feature type="domain" description="BioF2-like acetyltransferase" evidence="7">
    <location>
        <begin position="161"/>
        <end position="295"/>
    </location>
</feature>
<keyword evidence="5" id="KW-0012">Acyltransferase</keyword>
<proteinExistence type="inferred from homology"/>
<dbReference type="OrthoDB" id="140543at2157"/>
<keyword evidence="3" id="KW-0133">Cell shape</keyword>
<dbReference type="GO" id="GO:0071555">
    <property type="term" value="P:cell wall organization"/>
    <property type="evidence" value="ECO:0007669"/>
    <property type="project" value="UniProtKB-KW"/>
</dbReference>
<organism evidence="8 9">
    <name type="scientific">Methanosarcina horonobensis HB-1 = JCM 15518</name>
    <dbReference type="NCBI Taxonomy" id="1434110"/>
    <lineage>
        <taxon>Archaea</taxon>
        <taxon>Methanobacteriati</taxon>
        <taxon>Methanobacteriota</taxon>
        <taxon>Stenosarchaea group</taxon>
        <taxon>Methanomicrobia</taxon>
        <taxon>Methanosarcinales</taxon>
        <taxon>Methanosarcinaceae</taxon>
        <taxon>Methanosarcina</taxon>
    </lineage>
</organism>